<keyword evidence="2" id="KW-1185">Reference proteome</keyword>
<dbReference type="STRING" id="395495.Lcho_2250"/>
<organism evidence="1 2">
    <name type="scientific">Leptothrix cholodnii (strain ATCC 51168 / LMG 8142 / SP-6)</name>
    <name type="common">Leptothrix discophora (strain SP-6)</name>
    <dbReference type="NCBI Taxonomy" id="395495"/>
    <lineage>
        <taxon>Bacteria</taxon>
        <taxon>Pseudomonadati</taxon>
        <taxon>Pseudomonadota</taxon>
        <taxon>Betaproteobacteria</taxon>
        <taxon>Burkholderiales</taxon>
        <taxon>Sphaerotilaceae</taxon>
        <taxon>Leptothrix</taxon>
    </lineage>
</organism>
<dbReference type="RefSeq" id="WP_012347276.1">
    <property type="nucleotide sequence ID" value="NC_010524.1"/>
</dbReference>
<accession>B1Y3I8</accession>
<protein>
    <recommendedName>
        <fullName evidence="3">Transcriptional regulator, LuxR family</fullName>
    </recommendedName>
</protein>
<name>B1Y3I8_LEPCP</name>
<dbReference type="KEGG" id="lch:Lcho_2250"/>
<gene>
    <name evidence="1" type="ordered locus">Lcho_2250</name>
</gene>
<evidence type="ECO:0000313" key="1">
    <source>
        <dbReference type="EMBL" id="ACB34516.1"/>
    </source>
</evidence>
<dbReference type="EMBL" id="CP001013">
    <property type="protein sequence ID" value="ACB34516.1"/>
    <property type="molecule type" value="Genomic_DNA"/>
</dbReference>
<dbReference type="GO" id="GO:0006355">
    <property type="term" value="P:regulation of DNA-templated transcription"/>
    <property type="evidence" value="ECO:0007669"/>
    <property type="project" value="InterPro"/>
</dbReference>
<dbReference type="InterPro" id="IPR016032">
    <property type="entry name" value="Sig_transdc_resp-reg_C-effctor"/>
</dbReference>
<dbReference type="HOGENOM" id="CLU_2700243_0_0_4"/>
<proteinExistence type="predicted"/>
<evidence type="ECO:0000313" key="2">
    <source>
        <dbReference type="Proteomes" id="UP000001693"/>
    </source>
</evidence>
<sequence length="73" mass="7716">MSEPVNPPWGLSPGQAAAVQAVIDTGCNKGAARLRDVSVKTIEVQAGDALRKSGKSNRLQMLIAFDRHMRGAA</sequence>
<dbReference type="SUPFAM" id="SSF46894">
    <property type="entry name" value="C-terminal effector domain of the bipartite response regulators"/>
    <property type="match status" value="1"/>
</dbReference>
<dbReference type="GO" id="GO:0003677">
    <property type="term" value="F:DNA binding"/>
    <property type="evidence" value="ECO:0007669"/>
    <property type="project" value="InterPro"/>
</dbReference>
<reference evidence="1 2" key="1">
    <citation type="submission" date="2008-03" db="EMBL/GenBank/DDBJ databases">
        <title>Complete sequence of Leptothrix cholodnii SP-6.</title>
        <authorList>
            <consortium name="US DOE Joint Genome Institute"/>
            <person name="Copeland A."/>
            <person name="Lucas S."/>
            <person name="Lapidus A."/>
            <person name="Glavina del Rio T."/>
            <person name="Dalin E."/>
            <person name="Tice H."/>
            <person name="Bruce D."/>
            <person name="Goodwin L."/>
            <person name="Pitluck S."/>
            <person name="Chertkov O."/>
            <person name="Brettin T."/>
            <person name="Detter J.C."/>
            <person name="Han C."/>
            <person name="Kuske C.R."/>
            <person name="Schmutz J."/>
            <person name="Larimer F."/>
            <person name="Land M."/>
            <person name="Hauser L."/>
            <person name="Kyrpides N."/>
            <person name="Lykidis A."/>
            <person name="Emerson D."/>
            <person name="Richardson P."/>
        </authorList>
    </citation>
    <scope>NUCLEOTIDE SEQUENCE [LARGE SCALE GENOMIC DNA]</scope>
    <source>
        <strain evidence="2">ATCC 51168 / LMG 8142 / SP-6</strain>
    </source>
</reference>
<dbReference type="AlphaFoldDB" id="B1Y3I8"/>
<evidence type="ECO:0008006" key="3">
    <source>
        <dbReference type="Google" id="ProtNLM"/>
    </source>
</evidence>
<dbReference type="Proteomes" id="UP000001693">
    <property type="component" value="Chromosome"/>
</dbReference>